<accession>A0A4C1X6S5</accession>
<name>A0A4C1X6S5_EUMVA</name>
<dbReference type="EMBL" id="BGZK01000723">
    <property type="protein sequence ID" value="GBP57945.1"/>
    <property type="molecule type" value="Genomic_DNA"/>
</dbReference>
<evidence type="ECO:0000313" key="1">
    <source>
        <dbReference type="EMBL" id="GBP57945.1"/>
    </source>
</evidence>
<dbReference type="AlphaFoldDB" id="A0A4C1X6S5"/>
<gene>
    <name evidence="1" type="ORF">EVAR_40805_1</name>
</gene>
<reference evidence="1 2" key="1">
    <citation type="journal article" date="2019" name="Commun. Biol.">
        <title>The bagworm genome reveals a unique fibroin gene that provides high tensile strength.</title>
        <authorList>
            <person name="Kono N."/>
            <person name="Nakamura H."/>
            <person name="Ohtoshi R."/>
            <person name="Tomita M."/>
            <person name="Numata K."/>
            <person name="Arakawa K."/>
        </authorList>
    </citation>
    <scope>NUCLEOTIDE SEQUENCE [LARGE SCALE GENOMIC DNA]</scope>
</reference>
<organism evidence="1 2">
    <name type="scientific">Eumeta variegata</name>
    <name type="common">Bagworm moth</name>
    <name type="synonym">Eumeta japonica</name>
    <dbReference type="NCBI Taxonomy" id="151549"/>
    <lineage>
        <taxon>Eukaryota</taxon>
        <taxon>Metazoa</taxon>
        <taxon>Ecdysozoa</taxon>
        <taxon>Arthropoda</taxon>
        <taxon>Hexapoda</taxon>
        <taxon>Insecta</taxon>
        <taxon>Pterygota</taxon>
        <taxon>Neoptera</taxon>
        <taxon>Endopterygota</taxon>
        <taxon>Lepidoptera</taxon>
        <taxon>Glossata</taxon>
        <taxon>Ditrysia</taxon>
        <taxon>Tineoidea</taxon>
        <taxon>Psychidae</taxon>
        <taxon>Oiketicinae</taxon>
        <taxon>Eumeta</taxon>
    </lineage>
</organism>
<proteinExistence type="predicted"/>
<sequence length="244" mass="27236">MTFVLQNKAIDIMSPKDKESSTYLSSMKVDVFRAELPDQEVDPELFDVVKTHMVQGMKSGICSKRFPKSFTTDTLTVRVMGADSEHLRGVRASTSGHGLGRTAAPSRERHIFLCHIYPTPYRVQAPVLISADTYVQSNQSARVSREKKLCDIYQVPSTDVRLGEIQLDPPPLQAPNGCSLTHPAREFILLSQRLEYLSLSQSSDDKQRPYAKSQVCAVLVRRLPPCAETSAAAPFSRPRSVEQR</sequence>
<dbReference type="Proteomes" id="UP000299102">
    <property type="component" value="Unassembled WGS sequence"/>
</dbReference>
<comment type="caution">
    <text evidence="1">The sequence shown here is derived from an EMBL/GenBank/DDBJ whole genome shotgun (WGS) entry which is preliminary data.</text>
</comment>
<evidence type="ECO:0000313" key="2">
    <source>
        <dbReference type="Proteomes" id="UP000299102"/>
    </source>
</evidence>
<protein>
    <submittedName>
        <fullName evidence="1">Uncharacterized protein</fullName>
    </submittedName>
</protein>
<keyword evidence="2" id="KW-1185">Reference proteome</keyword>